<evidence type="ECO:0000256" key="6">
    <source>
        <dbReference type="ARBA" id="ARBA00022691"/>
    </source>
</evidence>
<evidence type="ECO:0000256" key="2">
    <source>
        <dbReference type="ARBA" id="ARBA00003455"/>
    </source>
</evidence>
<sequence>MSSAPCSEGVQATNDDASECKRCAVNLGYWEDRYISLFVKAGERKTPEINRGYYARTKGVEMFIDKFLKKSGNECQIVNLGSGFDTLYWRLKDANKNVTNFVEMDFPSVTAKKCYLIKRSKDLLDKIHVEDGEVRLSATDLHAGNYHIVGVDLRNLHEVEAKLTESELKFNVPTLFLAECVLVYIDAPQVDRLLHWIATTFPLALFVSYEQVNMGDKFGEVMLRNLRARGCPLAGVGACQNLDTQRQRFVAAGWDGSLAWDMVEIYSALPGADRQRIERIEFLDEQELLIQLFQHYCIAVAWKNDIFSDMDIT</sequence>
<keyword evidence="4 7" id="KW-0489">Methyltransferase</keyword>
<keyword evidence="6 7" id="KW-0949">S-adenosyl-L-methionine</keyword>
<dbReference type="PANTHER" id="PTHR13600:SF33">
    <property type="entry name" value="LEUCINE CARBOXYL METHYLTRANSFERASE 1"/>
    <property type="match status" value="1"/>
</dbReference>
<proteinExistence type="inferred from homology"/>
<dbReference type="GO" id="GO:0018423">
    <property type="term" value="F:protein C-terminal leucine carboxyl O-methyltransferase activity"/>
    <property type="evidence" value="ECO:0007669"/>
    <property type="project" value="UniProtKB-EC"/>
</dbReference>
<dbReference type="GO" id="GO:0009966">
    <property type="term" value="P:regulation of signal transduction"/>
    <property type="evidence" value="ECO:0007669"/>
    <property type="project" value="UniProtKB-ARBA"/>
</dbReference>
<evidence type="ECO:0000256" key="8">
    <source>
        <dbReference type="PIRSR" id="PIRSR016305-1"/>
    </source>
</evidence>
<gene>
    <name evidence="9" type="ORF">L9F63_019542</name>
</gene>
<dbReference type="PIRSF" id="PIRSF016305">
    <property type="entry name" value="LCM_mtfrase"/>
    <property type="match status" value="1"/>
</dbReference>
<dbReference type="EC" id="2.1.1.233" evidence="7"/>
<dbReference type="AlphaFoldDB" id="A0AAD7ZUG2"/>
<dbReference type="EMBL" id="JASPKZ010006830">
    <property type="protein sequence ID" value="KAJ9586860.1"/>
    <property type="molecule type" value="Genomic_DNA"/>
</dbReference>
<name>A0AAD7ZUG2_DIPPU</name>
<protein>
    <recommendedName>
        <fullName evidence="7">Leucine carboxyl methyltransferase 1</fullName>
        <ecNumber evidence="7">2.1.1.233</ecNumber>
    </recommendedName>
</protein>
<dbReference type="Pfam" id="PF04072">
    <property type="entry name" value="LCM"/>
    <property type="match status" value="1"/>
</dbReference>
<comment type="function">
    <text evidence="2 7">Methylates the carboxyl group of the C-terminal leucine residue of protein phosphatase 2A catalytic subunits to form alpha-leucine ester residues.</text>
</comment>
<evidence type="ECO:0000256" key="7">
    <source>
        <dbReference type="PIRNR" id="PIRNR016305"/>
    </source>
</evidence>
<evidence type="ECO:0000256" key="5">
    <source>
        <dbReference type="ARBA" id="ARBA00022679"/>
    </source>
</evidence>
<feature type="binding site" evidence="8">
    <location>
        <position position="179"/>
    </location>
    <ligand>
        <name>S-adenosyl-L-methionine</name>
        <dbReference type="ChEBI" id="CHEBI:59789"/>
    </ligand>
</feature>
<dbReference type="SUPFAM" id="SSF53335">
    <property type="entry name" value="S-adenosyl-L-methionine-dependent methyltransferases"/>
    <property type="match status" value="1"/>
</dbReference>
<dbReference type="InterPro" id="IPR016651">
    <property type="entry name" value="LCMT1"/>
</dbReference>
<dbReference type="InterPro" id="IPR029063">
    <property type="entry name" value="SAM-dependent_MTases_sf"/>
</dbReference>
<comment type="caution">
    <text evidence="9">The sequence shown here is derived from an EMBL/GenBank/DDBJ whole genome shotgun (WGS) entry which is preliminary data.</text>
</comment>
<evidence type="ECO:0000256" key="1">
    <source>
        <dbReference type="ARBA" id="ARBA00000724"/>
    </source>
</evidence>
<dbReference type="Proteomes" id="UP001233999">
    <property type="component" value="Unassembled WGS sequence"/>
</dbReference>
<reference evidence="9" key="2">
    <citation type="submission" date="2023-05" db="EMBL/GenBank/DDBJ databases">
        <authorList>
            <person name="Fouks B."/>
        </authorList>
    </citation>
    <scope>NUCLEOTIDE SEQUENCE</scope>
    <source>
        <strain evidence="9">Stay&amp;Tobe</strain>
        <tissue evidence="9">Testes</tissue>
    </source>
</reference>
<comment type="catalytic activity">
    <reaction evidence="1 7">
        <text>[phosphatase 2A protein]-C-terminal L-leucine + S-adenosyl-L-methionine = [phosphatase 2A protein]-C-terminal L-leucine methyl ester + S-adenosyl-L-homocysteine</text>
        <dbReference type="Rhea" id="RHEA:48544"/>
        <dbReference type="Rhea" id="RHEA-COMP:12134"/>
        <dbReference type="Rhea" id="RHEA-COMP:12135"/>
        <dbReference type="ChEBI" id="CHEBI:57856"/>
        <dbReference type="ChEBI" id="CHEBI:59789"/>
        <dbReference type="ChEBI" id="CHEBI:90516"/>
        <dbReference type="ChEBI" id="CHEBI:90517"/>
        <dbReference type="EC" id="2.1.1.233"/>
    </reaction>
</comment>
<dbReference type="GO" id="GO:0005829">
    <property type="term" value="C:cytosol"/>
    <property type="evidence" value="ECO:0007669"/>
    <property type="project" value="TreeGrafter"/>
</dbReference>
<feature type="binding site" evidence="8">
    <location>
        <position position="56"/>
    </location>
    <ligand>
        <name>S-adenosyl-L-methionine</name>
        <dbReference type="ChEBI" id="CHEBI:59789"/>
    </ligand>
</feature>
<feature type="binding site" evidence="8">
    <location>
        <begin position="152"/>
        <end position="153"/>
    </location>
    <ligand>
        <name>S-adenosyl-L-methionine</name>
        <dbReference type="ChEBI" id="CHEBI:59789"/>
    </ligand>
</feature>
<evidence type="ECO:0000256" key="3">
    <source>
        <dbReference type="ARBA" id="ARBA00010703"/>
    </source>
</evidence>
<evidence type="ECO:0000313" key="10">
    <source>
        <dbReference type="Proteomes" id="UP001233999"/>
    </source>
</evidence>
<dbReference type="InterPro" id="IPR007213">
    <property type="entry name" value="Ppm1/Ppm2/Tcmp"/>
</dbReference>
<accession>A0AAD7ZUG2</accession>
<evidence type="ECO:0000313" key="9">
    <source>
        <dbReference type="EMBL" id="KAJ9586860.1"/>
    </source>
</evidence>
<dbReference type="GO" id="GO:0032259">
    <property type="term" value="P:methylation"/>
    <property type="evidence" value="ECO:0007669"/>
    <property type="project" value="UniProtKB-KW"/>
</dbReference>
<evidence type="ECO:0000256" key="4">
    <source>
        <dbReference type="ARBA" id="ARBA00022603"/>
    </source>
</evidence>
<feature type="binding site" evidence="8">
    <location>
        <position position="81"/>
    </location>
    <ligand>
        <name>S-adenosyl-L-methionine</name>
        <dbReference type="ChEBI" id="CHEBI:59789"/>
    </ligand>
</feature>
<dbReference type="FunFam" id="3.40.50.150:FF:000092">
    <property type="entry name" value="Leucine carboxyl methyltransferase 1"/>
    <property type="match status" value="1"/>
</dbReference>
<reference evidence="9" key="1">
    <citation type="journal article" date="2023" name="IScience">
        <title>Live-bearing cockroach genome reveals convergent evolutionary mechanisms linked to viviparity in insects and beyond.</title>
        <authorList>
            <person name="Fouks B."/>
            <person name="Harrison M.C."/>
            <person name="Mikhailova A.A."/>
            <person name="Marchal E."/>
            <person name="English S."/>
            <person name="Carruthers M."/>
            <person name="Jennings E.C."/>
            <person name="Chiamaka E.L."/>
            <person name="Frigard R.A."/>
            <person name="Pippel M."/>
            <person name="Attardo G.M."/>
            <person name="Benoit J.B."/>
            <person name="Bornberg-Bauer E."/>
            <person name="Tobe S.S."/>
        </authorList>
    </citation>
    <scope>NUCLEOTIDE SEQUENCE</scope>
    <source>
        <strain evidence="9">Stay&amp;Tobe</strain>
    </source>
</reference>
<dbReference type="PANTHER" id="PTHR13600">
    <property type="entry name" value="LEUCINE CARBOXYL METHYLTRANSFERASE"/>
    <property type="match status" value="1"/>
</dbReference>
<dbReference type="Gene3D" id="3.40.50.150">
    <property type="entry name" value="Vaccinia Virus protein VP39"/>
    <property type="match status" value="1"/>
</dbReference>
<comment type="similarity">
    <text evidence="3 7">Belongs to the methyltransferase superfamily. LCMT family.</text>
</comment>
<keyword evidence="10" id="KW-1185">Reference proteome</keyword>
<organism evidence="9 10">
    <name type="scientific">Diploptera punctata</name>
    <name type="common">Pacific beetle cockroach</name>
    <dbReference type="NCBI Taxonomy" id="6984"/>
    <lineage>
        <taxon>Eukaryota</taxon>
        <taxon>Metazoa</taxon>
        <taxon>Ecdysozoa</taxon>
        <taxon>Arthropoda</taxon>
        <taxon>Hexapoda</taxon>
        <taxon>Insecta</taxon>
        <taxon>Pterygota</taxon>
        <taxon>Neoptera</taxon>
        <taxon>Polyneoptera</taxon>
        <taxon>Dictyoptera</taxon>
        <taxon>Blattodea</taxon>
        <taxon>Blaberoidea</taxon>
        <taxon>Blaberidae</taxon>
        <taxon>Diplopterinae</taxon>
        <taxon>Diploptera</taxon>
    </lineage>
</organism>
<keyword evidence="5 7" id="KW-0808">Transferase</keyword>